<accession>A0A915I176</accession>
<feature type="domain" description="Ig-like" evidence="4">
    <location>
        <begin position="198"/>
        <end position="285"/>
    </location>
</feature>
<dbReference type="GO" id="GO:0007156">
    <property type="term" value="P:homophilic cell adhesion via plasma membrane adhesion molecules"/>
    <property type="evidence" value="ECO:0007669"/>
    <property type="project" value="TreeGrafter"/>
</dbReference>
<organism evidence="5 6">
    <name type="scientific">Romanomermis culicivorax</name>
    <name type="common">Nematode worm</name>
    <dbReference type="NCBI Taxonomy" id="13658"/>
    <lineage>
        <taxon>Eukaryota</taxon>
        <taxon>Metazoa</taxon>
        <taxon>Ecdysozoa</taxon>
        <taxon>Nematoda</taxon>
        <taxon>Enoplea</taxon>
        <taxon>Dorylaimia</taxon>
        <taxon>Mermithida</taxon>
        <taxon>Mermithoidea</taxon>
        <taxon>Mermithidae</taxon>
        <taxon>Romanomermis</taxon>
    </lineage>
</organism>
<dbReference type="SUPFAM" id="SSF48726">
    <property type="entry name" value="Immunoglobulin"/>
    <property type="match status" value="4"/>
</dbReference>
<dbReference type="WBParaSite" id="nRc.2.0.1.t07574-RA">
    <property type="protein sequence ID" value="nRc.2.0.1.t07574-RA"/>
    <property type="gene ID" value="nRc.2.0.1.g07574"/>
</dbReference>
<feature type="domain" description="Ig-like" evidence="4">
    <location>
        <begin position="1"/>
        <end position="86"/>
    </location>
</feature>
<feature type="domain" description="Ig-like" evidence="4">
    <location>
        <begin position="104"/>
        <end position="191"/>
    </location>
</feature>
<dbReference type="InterPro" id="IPR050958">
    <property type="entry name" value="Cell_Adh-Cytoskel_Orgn"/>
</dbReference>
<feature type="domain" description="Ig-like" evidence="4">
    <location>
        <begin position="292"/>
        <end position="399"/>
    </location>
</feature>
<keyword evidence="1" id="KW-0732">Signal</keyword>
<sequence>MIQCKIKDDESESLHINVTVQPSWSFTPKEETTSKQISASGRYRVKFIDAHTSHLMITNADMSDAGSYECRAIANGRELKKSVSVTIYKSIELIDIQANQHPIEGDTAQIYCRAKADPVPEINWFRKQRSSAEETEDTDKVVDTVTSDKFSTEENGQILVIRNFDTSTDNGMYKCSVNQVESGDMKDLTINVTGYVKPQIKHVSEDPEFNEGASGDIFCAASGVPAPHFNWFKRLAENGLAIQEGEEYLFPEPGLLRILKATKEDSGIFVCEVFNAVAKDRKNVSVKIFHLPTVVEAANVTIKREESAQLDCAYTGGEPLTARWHSKHGEIPVVSSTDKEDPDDQDMSRVHEHNRYTTVDGNRKIITLHIKNTSMDDGGEYQCRVSNKAGNATKAAYVLIENYISGPGLVKPVRPGPGQIWSPVDHCLWGRIAQCLSIWLTSLCVF</sequence>
<dbReference type="Pfam" id="PF13927">
    <property type="entry name" value="Ig_3"/>
    <property type="match status" value="1"/>
</dbReference>
<keyword evidence="2" id="KW-1015">Disulfide bond</keyword>
<reference evidence="6" key="1">
    <citation type="submission" date="2022-11" db="UniProtKB">
        <authorList>
            <consortium name="WormBaseParasite"/>
        </authorList>
    </citation>
    <scope>IDENTIFICATION</scope>
</reference>
<dbReference type="InterPro" id="IPR036179">
    <property type="entry name" value="Ig-like_dom_sf"/>
</dbReference>
<dbReference type="GO" id="GO:0005886">
    <property type="term" value="C:plasma membrane"/>
    <property type="evidence" value="ECO:0007669"/>
    <property type="project" value="TreeGrafter"/>
</dbReference>
<evidence type="ECO:0000256" key="2">
    <source>
        <dbReference type="ARBA" id="ARBA00023157"/>
    </source>
</evidence>
<dbReference type="InterPro" id="IPR013783">
    <property type="entry name" value="Ig-like_fold"/>
</dbReference>
<proteinExistence type="predicted"/>
<evidence type="ECO:0000256" key="3">
    <source>
        <dbReference type="ARBA" id="ARBA00023319"/>
    </source>
</evidence>
<dbReference type="Proteomes" id="UP000887565">
    <property type="component" value="Unplaced"/>
</dbReference>
<evidence type="ECO:0000259" key="4">
    <source>
        <dbReference type="PROSITE" id="PS50835"/>
    </source>
</evidence>
<dbReference type="CDD" id="cd00096">
    <property type="entry name" value="Ig"/>
    <property type="match status" value="1"/>
</dbReference>
<protein>
    <submittedName>
        <fullName evidence="6">Ig-like domain-containing protein</fullName>
    </submittedName>
</protein>
<dbReference type="SMART" id="SM00409">
    <property type="entry name" value="IG"/>
    <property type="match status" value="4"/>
</dbReference>
<evidence type="ECO:0000313" key="6">
    <source>
        <dbReference type="WBParaSite" id="nRc.2.0.1.t07574-RA"/>
    </source>
</evidence>
<dbReference type="Pfam" id="PF07679">
    <property type="entry name" value="I-set"/>
    <property type="match status" value="3"/>
</dbReference>
<name>A0A915I176_ROMCU</name>
<keyword evidence="5" id="KW-1185">Reference proteome</keyword>
<dbReference type="OMA" id="IANGREL"/>
<evidence type="ECO:0000313" key="5">
    <source>
        <dbReference type="Proteomes" id="UP000887565"/>
    </source>
</evidence>
<dbReference type="Gene3D" id="2.60.40.10">
    <property type="entry name" value="Immunoglobulins"/>
    <property type="match status" value="4"/>
</dbReference>
<dbReference type="PROSITE" id="PS50835">
    <property type="entry name" value="IG_LIKE"/>
    <property type="match status" value="4"/>
</dbReference>
<dbReference type="PANTHER" id="PTHR45080:SF8">
    <property type="entry name" value="IG-LIKE DOMAIN-CONTAINING PROTEIN"/>
    <property type="match status" value="1"/>
</dbReference>
<dbReference type="SMART" id="SM00408">
    <property type="entry name" value="IGc2"/>
    <property type="match status" value="3"/>
</dbReference>
<dbReference type="InterPro" id="IPR003598">
    <property type="entry name" value="Ig_sub2"/>
</dbReference>
<dbReference type="InterPro" id="IPR003599">
    <property type="entry name" value="Ig_sub"/>
</dbReference>
<dbReference type="InterPro" id="IPR013098">
    <property type="entry name" value="Ig_I-set"/>
</dbReference>
<evidence type="ECO:0000256" key="1">
    <source>
        <dbReference type="ARBA" id="ARBA00022729"/>
    </source>
</evidence>
<dbReference type="AlphaFoldDB" id="A0A915I176"/>
<dbReference type="PANTHER" id="PTHR45080">
    <property type="entry name" value="CONTACTIN 5"/>
    <property type="match status" value="1"/>
</dbReference>
<dbReference type="InterPro" id="IPR007110">
    <property type="entry name" value="Ig-like_dom"/>
</dbReference>
<keyword evidence="3" id="KW-0393">Immunoglobulin domain</keyword>